<dbReference type="GO" id="GO:0003677">
    <property type="term" value="F:DNA binding"/>
    <property type="evidence" value="ECO:0007669"/>
    <property type="project" value="UniProtKB-KW"/>
</dbReference>
<keyword evidence="2" id="KW-0479">Metal-binding</keyword>
<keyword evidence="8" id="KW-1185">Reference proteome</keyword>
<dbReference type="PANTHER" id="PTHR46910:SF3">
    <property type="entry name" value="HALOTOLERANCE PROTEIN 9-RELATED"/>
    <property type="match status" value="1"/>
</dbReference>
<dbReference type="GO" id="GO:0008270">
    <property type="term" value="F:zinc ion binding"/>
    <property type="evidence" value="ECO:0007669"/>
    <property type="project" value="InterPro"/>
</dbReference>
<dbReference type="Gene3D" id="1.25.40.20">
    <property type="entry name" value="Ankyrin repeat-containing domain"/>
    <property type="match status" value="1"/>
</dbReference>
<dbReference type="CDD" id="cd12148">
    <property type="entry name" value="fungal_TF_MHR"/>
    <property type="match status" value="1"/>
</dbReference>
<dbReference type="AlphaFoldDB" id="F0XJ13"/>
<feature type="region of interest" description="Disordered" evidence="5">
    <location>
        <begin position="886"/>
        <end position="938"/>
    </location>
</feature>
<dbReference type="Pfam" id="PF00172">
    <property type="entry name" value="Zn_clus"/>
    <property type="match status" value="1"/>
</dbReference>
<dbReference type="OrthoDB" id="9995210at2759"/>
<dbReference type="InterPro" id="IPR050987">
    <property type="entry name" value="AtrR-like"/>
</dbReference>
<dbReference type="InterPro" id="IPR036864">
    <property type="entry name" value="Zn2-C6_fun-type_DNA-bd_sf"/>
</dbReference>
<sequence>MASFRTLLPAAGAHRPEDSPDDGPPSMHPHRPLLKRIRSVPQACQMCRQMKAKCDGGRPRCGNCIDRDRPCGYEGEAGQSRQAAMRSRLAAYENVFASLRQASQADSERLLCRLRVLDDPVAMLRETGGSTTVPSSASSPRVATASTLAAAAVLSSPIAASATGSVSDSGDELSASPPKKPAQMSPSGLHSTILVELAMPGAAVTAKALSEFYKHGGKLQHVFAEDEAGRLYAMLFGSPAPVSTSDNNRSIATACVASIVAVGMQTSPDLFTPDQARTAYNLAKHYFELVMEAAPFTAIKLATMLAIFNLMAQNTVALMWIGVGLKLCRTHGLFHKTPIDPIIALDEWVKLRRSWRILVCLSCWLSFTIGSISGQEVEFERVNPSAMEFEAVPSIEEAIEAESAKIAVLTVEILRVHFAFKEITVLSFESVLRDLQSWHNKLPFQLYLANLNDSLLSPETQREASRLHLMHLGAIVLVYRRMASQFSCIENTQASRQILVQGLDGIPDSLLRQGIAAARTTARILSHLVDSQRIPRRCWVVIIQAYTCCIVILHVVAQRQLHRCHPDTWEGDLQLARVCLQVLNYSGAVDDVAKEFHGKLHPVFVDLSRDQWSRGYGMAGSETGSAERGHVGFESVSLLLTAPLTTDPGHLGTSLDLMAMLGRPFRSLWAMNALSDDGRPARRPNLELPQLSECLSRHVWTRGGARGKPATPTFSPVCVGRSRANRRLQGASVQEQLVEACRRNNTDLLSEVLEGRSEDEIARLLNETTTVMGNHLYHEAAAAGNYEIIDMLLDQPGFECDPLSRREKDTPLHTVVRWSNKEPPAQQPFAQALVEMMLEAGSNPRLKNGAGLTATQLVDPRYPGLRQVIQRHEYAQLNAGDFVEADAPKAKKNKTSAPSAPSAPSAAKNDDDDADFSGSDEGERAEWERNHKAQRART</sequence>
<evidence type="ECO:0000313" key="7">
    <source>
        <dbReference type="EMBL" id="EFX02393.1"/>
    </source>
</evidence>
<keyword evidence="3" id="KW-0238">DNA-binding</keyword>
<dbReference type="EMBL" id="GL629782">
    <property type="protein sequence ID" value="EFX02393.1"/>
    <property type="molecule type" value="Genomic_DNA"/>
</dbReference>
<evidence type="ECO:0000256" key="5">
    <source>
        <dbReference type="SAM" id="MobiDB-lite"/>
    </source>
</evidence>
<feature type="compositionally biased region" description="Low complexity" evidence="5">
    <location>
        <begin position="895"/>
        <end position="907"/>
    </location>
</feature>
<feature type="region of interest" description="Disordered" evidence="5">
    <location>
        <begin position="1"/>
        <end position="31"/>
    </location>
</feature>
<reference evidence="7 8" key="1">
    <citation type="journal article" date="2011" name="Proc. Natl. Acad. Sci. U.S.A.">
        <title>Genome and transcriptome analyses of the mountain pine beetle-fungal symbiont Grosmannia clavigera, a lodgepole pine pathogen.</title>
        <authorList>
            <person name="DiGuistini S."/>
            <person name="Wang Y."/>
            <person name="Liao N.Y."/>
            <person name="Taylor G."/>
            <person name="Tanguay P."/>
            <person name="Feau N."/>
            <person name="Henrissat B."/>
            <person name="Chan S.K."/>
            <person name="Hesse-Orce U."/>
            <person name="Alamouti S.M."/>
            <person name="Tsui C.K.M."/>
            <person name="Docking R.T."/>
            <person name="Levasseur A."/>
            <person name="Haridas S."/>
            <person name="Robertson G."/>
            <person name="Birol I."/>
            <person name="Holt R.A."/>
            <person name="Marra M.A."/>
            <person name="Hamelin R.C."/>
            <person name="Hirst M."/>
            <person name="Jones S.J.M."/>
            <person name="Bohlmann J."/>
            <person name="Breuil C."/>
        </authorList>
    </citation>
    <scope>NUCLEOTIDE SEQUENCE [LARGE SCALE GENOMIC DNA]</scope>
    <source>
        <strain evidence="8">kw1407 / UAMH 11150</strain>
    </source>
</reference>
<dbReference type="PANTHER" id="PTHR46910">
    <property type="entry name" value="TRANSCRIPTION FACTOR PDR1"/>
    <property type="match status" value="1"/>
</dbReference>
<dbReference type="InterPro" id="IPR036770">
    <property type="entry name" value="Ankyrin_rpt-contain_sf"/>
</dbReference>
<dbReference type="GeneID" id="25975432"/>
<dbReference type="CDD" id="cd00067">
    <property type="entry name" value="GAL4"/>
    <property type="match status" value="1"/>
</dbReference>
<protein>
    <submittedName>
        <fullName evidence="7">Ankyrin repeat protein</fullName>
    </submittedName>
</protein>
<gene>
    <name evidence="7" type="ORF">CMQ_2442</name>
</gene>
<dbReference type="SUPFAM" id="SSF48403">
    <property type="entry name" value="Ankyrin repeat"/>
    <property type="match status" value="1"/>
</dbReference>
<dbReference type="GO" id="GO:0000981">
    <property type="term" value="F:DNA-binding transcription factor activity, RNA polymerase II-specific"/>
    <property type="evidence" value="ECO:0007669"/>
    <property type="project" value="InterPro"/>
</dbReference>
<evidence type="ECO:0000313" key="8">
    <source>
        <dbReference type="Proteomes" id="UP000007796"/>
    </source>
</evidence>
<proteinExistence type="predicted"/>
<dbReference type="PROSITE" id="PS00463">
    <property type="entry name" value="ZN2_CY6_FUNGAL_1"/>
    <property type="match status" value="1"/>
</dbReference>
<evidence type="ECO:0000256" key="4">
    <source>
        <dbReference type="ARBA" id="ARBA00023242"/>
    </source>
</evidence>
<dbReference type="GO" id="GO:0005634">
    <property type="term" value="C:nucleus"/>
    <property type="evidence" value="ECO:0007669"/>
    <property type="project" value="UniProtKB-SubCell"/>
</dbReference>
<dbReference type="RefSeq" id="XP_014171875.1">
    <property type="nucleotide sequence ID" value="XM_014316400.1"/>
</dbReference>
<accession>F0XJ13</accession>
<evidence type="ECO:0000256" key="2">
    <source>
        <dbReference type="ARBA" id="ARBA00022723"/>
    </source>
</evidence>
<organism evidence="8">
    <name type="scientific">Grosmannia clavigera (strain kw1407 / UAMH 11150)</name>
    <name type="common">Blue stain fungus</name>
    <name type="synonym">Graphiocladiella clavigera</name>
    <dbReference type="NCBI Taxonomy" id="655863"/>
    <lineage>
        <taxon>Eukaryota</taxon>
        <taxon>Fungi</taxon>
        <taxon>Dikarya</taxon>
        <taxon>Ascomycota</taxon>
        <taxon>Pezizomycotina</taxon>
        <taxon>Sordariomycetes</taxon>
        <taxon>Sordariomycetidae</taxon>
        <taxon>Ophiostomatales</taxon>
        <taxon>Ophiostomataceae</taxon>
        <taxon>Leptographium</taxon>
    </lineage>
</organism>
<evidence type="ECO:0000256" key="3">
    <source>
        <dbReference type="ARBA" id="ARBA00023125"/>
    </source>
</evidence>
<dbReference type="Proteomes" id="UP000007796">
    <property type="component" value="Unassembled WGS sequence"/>
</dbReference>
<comment type="subcellular location">
    <subcellularLocation>
        <location evidence="1">Nucleus</location>
    </subcellularLocation>
</comment>
<name>F0XJ13_GROCL</name>
<dbReference type="HOGENOM" id="CLU_013863_0_0_1"/>
<dbReference type="SUPFAM" id="SSF57701">
    <property type="entry name" value="Zn2/Cys6 DNA-binding domain"/>
    <property type="match status" value="1"/>
</dbReference>
<keyword evidence="4" id="KW-0539">Nucleus</keyword>
<dbReference type="eggNOG" id="ENOG502S4CU">
    <property type="taxonomic scope" value="Eukaryota"/>
</dbReference>
<dbReference type="STRING" id="655863.F0XJ13"/>
<evidence type="ECO:0000259" key="6">
    <source>
        <dbReference type="PROSITE" id="PS50048"/>
    </source>
</evidence>
<feature type="domain" description="Zn(2)-C6 fungal-type" evidence="6">
    <location>
        <begin position="43"/>
        <end position="73"/>
    </location>
</feature>
<feature type="compositionally biased region" description="Basic and acidic residues" evidence="5">
    <location>
        <begin position="921"/>
        <end position="931"/>
    </location>
</feature>
<feature type="region of interest" description="Disordered" evidence="5">
    <location>
        <begin position="161"/>
        <end position="187"/>
    </location>
</feature>
<dbReference type="SMART" id="SM00066">
    <property type="entry name" value="GAL4"/>
    <property type="match status" value="1"/>
</dbReference>
<evidence type="ECO:0000256" key="1">
    <source>
        <dbReference type="ARBA" id="ARBA00004123"/>
    </source>
</evidence>
<dbReference type="InParanoid" id="F0XJ13"/>
<dbReference type="Gene3D" id="4.10.240.10">
    <property type="entry name" value="Zn(2)-C6 fungal-type DNA-binding domain"/>
    <property type="match status" value="1"/>
</dbReference>
<dbReference type="PROSITE" id="PS50048">
    <property type="entry name" value="ZN2_CY6_FUNGAL_2"/>
    <property type="match status" value="1"/>
</dbReference>
<dbReference type="InterPro" id="IPR001138">
    <property type="entry name" value="Zn2Cys6_DnaBD"/>
</dbReference>
<feature type="compositionally biased region" description="Acidic residues" evidence="5">
    <location>
        <begin position="910"/>
        <end position="920"/>
    </location>
</feature>